<dbReference type="STRING" id="154538.A0A1M2V7X1"/>
<accession>A0A1M2V7X1</accession>
<evidence type="ECO:0000313" key="2">
    <source>
        <dbReference type="Proteomes" id="UP000184267"/>
    </source>
</evidence>
<protein>
    <submittedName>
        <fullName evidence="1">Uncharacterized protein</fullName>
    </submittedName>
</protein>
<proteinExistence type="predicted"/>
<dbReference type="AlphaFoldDB" id="A0A1M2V7X1"/>
<organism evidence="1 2">
    <name type="scientific">Trametes pubescens</name>
    <name type="common">White-rot fungus</name>
    <dbReference type="NCBI Taxonomy" id="154538"/>
    <lineage>
        <taxon>Eukaryota</taxon>
        <taxon>Fungi</taxon>
        <taxon>Dikarya</taxon>
        <taxon>Basidiomycota</taxon>
        <taxon>Agaricomycotina</taxon>
        <taxon>Agaricomycetes</taxon>
        <taxon>Polyporales</taxon>
        <taxon>Polyporaceae</taxon>
        <taxon>Trametes</taxon>
    </lineage>
</organism>
<name>A0A1M2V7X1_TRAPU</name>
<gene>
    <name evidence="1" type="ORF">TRAPUB_5624</name>
</gene>
<keyword evidence="2" id="KW-1185">Reference proteome</keyword>
<dbReference type="OrthoDB" id="19311at2759"/>
<dbReference type="EMBL" id="MNAD01001600">
    <property type="protein sequence ID" value="OJT03720.1"/>
    <property type="molecule type" value="Genomic_DNA"/>
</dbReference>
<dbReference type="Proteomes" id="UP000184267">
    <property type="component" value="Unassembled WGS sequence"/>
</dbReference>
<evidence type="ECO:0000313" key="1">
    <source>
        <dbReference type="EMBL" id="OJT03720.1"/>
    </source>
</evidence>
<comment type="caution">
    <text evidence="1">The sequence shown here is derived from an EMBL/GenBank/DDBJ whole genome shotgun (WGS) entry which is preliminary data.</text>
</comment>
<reference evidence="1 2" key="1">
    <citation type="submission" date="2016-10" db="EMBL/GenBank/DDBJ databases">
        <title>Genome sequence of the basidiomycete white-rot fungus Trametes pubescens.</title>
        <authorList>
            <person name="Makela M.R."/>
            <person name="Granchi Z."/>
            <person name="Peng M."/>
            <person name="De Vries R.P."/>
            <person name="Grigoriev I."/>
            <person name="Riley R."/>
            <person name="Hilden K."/>
        </authorList>
    </citation>
    <scope>NUCLEOTIDE SEQUENCE [LARGE SCALE GENOMIC DNA]</scope>
    <source>
        <strain evidence="1 2">FBCC735</strain>
    </source>
</reference>
<sequence length="223" mass="24977">MVVLRGWIQAGRSRVPTHVYPTATLRSKPREPFWPILEVFSLSVVASDVASKSMKSCGLDNARHSEAVLQLFVYPSKLMAAIETERAWVIFSYVLFHLPTRLANKLLFCGPRSKIVFFVGSNSQLTTHRCSPHALALAALELKTSIAAHLLRVMEKFSKITSNPAIVIDCLAIVGSHRALHVSFTKRDYKMMFAIEHKYLENCSGADRLGRAQARGKPKLFRP</sequence>